<protein>
    <submittedName>
        <fullName evidence="1">Sensitivity to high expression protein she9</fullName>
    </submittedName>
</protein>
<sequence length="468" mass="53994">MNKTILLRPNTLVFSKKIKAYSLFRNPSKSILPYIFIGSRNLNYYSDFSTSSKNSRIDPSDKKDPDTDTINPAQPKDRESLETPLKYASAPQKDSISEATNHSGDHKKDPFQKFNFPKQELLRELSEKTKGMTFQKLRSFQDEANKLKALFKKRLDDLYNYKLSESLKDPVSFVKNASKTINEATGYSEIERLKKDIELKSREFQEAKESLKNSKEQYRICVETRAKGQRDINNLLQRKHSWVDEDVNLFTKLYRDEHHNEQLEQQTKDETKRWEDLVEIRYDHLVAAIRTRYHEEQLWSDKIRGASTYWTLALILLNTLMFLSVHTIFEPRRRSMLVDKVQENVTKTWEEGQIQIRDLISNLNTNIELQNTQTHEVIQRLNNLESQSLEAKGTQKDADIALNLIASLLEEPLNPPTTDPLSGVGQNVAPVQRLAPPGYSDFQFGALAFASATFGALLSAGLVLSFRR</sequence>
<accession>A0ACC2S1Y6</accession>
<evidence type="ECO:0000313" key="1">
    <source>
        <dbReference type="EMBL" id="KAJ9056394.1"/>
    </source>
</evidence>
<dbReference type="Proteomes" id="UP001165960">
    <property type="component" value="Unassembled WGS sequence"/>
</dbReference>
<reference evidence="1" key="1">
    <citation type="submission" date="2022-04" db="EMBL/GenBank/DDBJ databases">
        <title>Genome of the entomopathogenic fungus Entomophthora muscae.</title>
        <authorList>
            <person name="Elya C."/>
            <person name="Lovett B.R."/>
            <person name="Lee E."/>
            <person name="Macias A.M."/>
            <person name="Hajek A.E."/>
            <person name="De Bivort B.L."/>
            <person name="Kasson M.T."/>
            <person name="De Fine Licht H.H."/>
            <person name="Stajich J.E."/>
        </authorList>
    </citation>
    <scope>NUCLEOTIDE SEQUENCE</scope>
    <source>
        <strain evidence="1">Berkeley</strain>
    </source>
</reference>
<evidence type="ECO:0000313" key="2">
    <source>
        <dbReference type="Proteomes" id="UP001165960"/>
    </source>
</evidence>
<gene>
    <name evidence="1" type="primary">SHE9_2</name>
    <name evidence="1" type="ORF">DSO57_1033484</name>
</gene>
<name>A0ACC2S1Y6_9FUNG</name>
<organism evidence="1 2">
    <name type="scientific">Entomophthora muscae</name>
    <dbReference type="NCBI Taxonomy" id="34485"/>
    <lineage>
        <taxon>Eukaryota</taxon>
        <taxon>Fungi</taxon>
        <taxon>Fungi incertae sedis</taxon>
        <taxon>Zoopagomycota</taxon>
        <taxon>Entomophthoromycotina</taxon>
        <taxon>Entomophthoromycetes</taxon>
        <taxon>Entomophthorales</taxon>
        <taxon>Entomophthoraceae</taxon>
        <taxon>Entomophthora</taxon>
    </lineage>
</organism>
<keyword evidence="2" id="KW-1185">Reference proteome</keyword>
<dbReference type="EMBL" id="QTSX02005944">
    <property type="protein sequence ID" value="KAJ9056394.1"/>
    <property type="molecule type" value="Genomic_DNA"/>
</dbReference>
<comment type="caution">
    <text evidence="1">The sequence shown here is derived from an EMBL/GenBank/DDBJ whole genome shotgun (WGS) entry which is preliminary data.</text>
</comment>
<proteinExistence type="predicted"/>